<evidence type="ECO:0000313" key="2">
    <source>
        <dbReference type="EMBL" id="NMO76897.1"/>
    </source>
</evidence>
<dbReference type="RefSeq" id="WP_169188189.1">
    <property type="nucleotide sequence ID" value="NZ_JABBPK010000001.1"/>
</dbReference>
<accession>A0A7Y0K7A5</accession>
<gene>
    <name evidence="2" type="ORF">HHU08_07815</name>
</gene>
<feature type="region of interest" description="Disordered" evidence="1">
    <location>
        <begin position="1"/>
        <end position="37"/>
    </location>
</feature>
<dbReference type="EMBL" id="JABBPK010000001">
    <property type="protein sequence ID" value="NMO76897.1"/>
    <property type="molecule type" value="Genomic_DNA"/>
</dbReference>
<evidence type="ECO:0000313" key="3">
    <source>
        <dbReference type="Proteomes" id="UP000588491"/>
    </source>
</evidence>
<keyword evidence="3" id="KW-1185">Reference proteome</keyword>
<comment type="caution">
    <text evidence="2">The sequence shown here is derived from an EMBL/GenBank/DDBJ whole genome shotgun (WGS) entry which is preliminary data.</text>
</comment>
<evidence type="ECO:0000256" key="1">
    <source>
        <dbReference type="SAM" id="MobiDB-lite"/>
    </source>
</evidence>
<organism evidence="2 3">
    <name type="scientific">Niallia alba</name>
    <dbReference type="NCBI Taxonomy" id="2729105"/>
    <lineage>
        <taxon>Bacteria</taxon>
        <taxon>Bacillati</taxon>
        <taxon>Bacillota</taxon>
        <taxon>Bacilli</taxon>
        <taxon>Bacillales</taxon>
        <taxon>Bacillaceae</taxon>
        <taxon>Niallia</taxon>
    </lineage>
</organism>
<sequence length="65" mass="7290">MMSRDQVHVNVDPNMDGPREGVIADADGDQLGISRDTDSETTAFHVKQLKKDPELAKFDQTFKDK</sequence>
<dbReference type="Proteomes" id="UP000588491">
    <property type="component" value="Unassembled WGS sequence"/>
</dbReference>
<proteinExistence type="predicted"/>
<dbReference type="AlphaFoldDB" id="A0A7Y0K7A5"/>
<protein>
    <submittedName>
        <fullName evidence="2">Uncharacterized protein</fullName>
    </submittedName>
</protein>
<reference evidence="2 3" key="1">
    <citation type="submission" date="2020-04" db="EMBL/GenBank/DDBJ databases">
        <title>Bacillus sp. UniB3 isolated from commercial digestive syrup.</title>
        <authorList>
            <person name="Thorat V."/>
            <person name="Kirdat K."/>
            <person name="Tiwarekar B."/>
            <person name="Yadav A."/>
        </authorList>
    </citation>
    <scope>NUCLEOTIDE SEQUENCE [LARGE SCALE GENOMIC DNA]</scope>
    <source>
        <strain evidence="2 3">UniB3</strain>
    </source>
</reference>
<name>A0A7Y0K7A5_9BACI</name>